<dbReference type="PANTHER" id="PTHR23501">
    <property type="entry name" value="MAJOR FACILITATOR SUPERFAMILY"/>
    <property type="match status" value="1"/>
</dbReference>
<name>A0ABV3ZJ81_9BACT</name>
<comment type="caution">
    <text evidence="6">The sequence shown here is derived from an EMBL/GenBank/DDBJ whole genome shotgun (WGS) entry which is preliminary data.</text>
</comment>
<feature type="transmembrane region" description="Helical" evidence="5">
    <location>
        <begin position="337"/>
        <end position="355"/>
    </location>
</feature>
<feature type="transmembrane region" description="Helical" evidence="5">
    <location>
        <begin position="171"/>
        <end position="191"/>
    </location>
</feature>
<protein>
    <submittedName>
        <fullName evidence="6">MFS transporter</fullName>
    </submittedName>
</protein>
<accession>A0ABV3ZJ81</accession>
<feature type="transmembrane region" description="Helical" evidence="5">
    <location>
        <begin position="312"/>
        <end position="330"/>
    </location>
</feature>
<feature type="transmembrane region" description="Helical" evidence="5">
    <location>
        <begin position="107"/>
        <end position="132"/>
    </location>
</feature>
<feature type="transmembrane region" description="Helical" evidence="5">
    <location>
        <begin position="82"/>
        <end position="101"/>
    </location>
</feature>
<organism evidence="6 7">
    <name type="scientific">Danxiaibacter flavus</name>
    <dbReference type="NCBI Taxonomy" id="3049108"/>
    <lineage>
        <taxon>Bacteria</taxon>
        <taxon>Pseudomonadati</taxon>
        <taxon>Bacteroidota</taxon>
        <taxon>Chitinophagia</taxon>
        <taxon>Chitinophagales</taxon>
        <taxon>Chitinophagaceae</taxon>
        <taxon>Danxiaibacter</taxon>
    </lineage>
</organism>
<dbReference type="Gene3D" id="1.20.1250.20">
    <property type="entry name" value="MFS general substrate transporter like domains"/>
    <property type="match status" value="1"/>
</dbReference>
<dbReference type="InterPro" id="IPR011701">
    <property type="entry name" value="MFS"/>
</dbReference>
<reference evidence="6 7" key="1">
    <citation type="submission" date="2023-07" db="EMBL/GenBank/DDBJ databases">
        <authorList>
            <person name="Lian W.-H."/>
        </authorList>
    </citation>
    <scope>NUCLEOTIDE SEQUENCE [LARGE SCALE GENOMIC DNA]</scope>
    <source>
        <strain evidence="6 7">SYSU DXS3180</strain>
    </source>
</reference>
<evidence type="ECO:0000313" key="7">
    <source>
        <dbReference type="Proteomes" id="UP001560573"/>
    </source>
</evidence>
<evidence type="ECO:0000256" key="5">
    <source>
        <dbReference type="SAM" id="Phobius"/>
    </source>
</evidence>
<gene>
    <name evidence="6" type="ORF">QTN47_20440</name>
</gene>
<feature type="transmembrane region" description="Helical" evidence="5">
    <location>
        <begin position="14"/>
        <end position="37"/>
    </location>
</feature>
<sequence length="518" mass="58858">MEVNQIFYAWVPKYIRYTILLLMVFVVLCANGVYLGITTDMYSDLGVYSEPYTMATNAMYIGMGLGFLFIIRLAVRFPGKPLLIFGFAMMLFMNIICATANNPFLTVAASFVLGFTKVLALGQIYLAWLVIWSKNMDASRVYPFFYFVALAGLNFITWLTTWFAHLFSWRYAYIIVLILILLCIVLAVIFLENHKLRKKIPLYQLDIPGLLLLAISLMLINYVAVYGKVEDWFSSNAIRLTFFMAAITILLFIKRELSVRRPILDFRLFKVLNVSAGLLLFFLLGALTPTTFQSALSINILHFELIRNAELSLFLIPGILAGSILTFFWYRKHFDSHLLFIIGFSAIVLYHIMMYTRFVNDLNIDEFWLPSFFRGFALAILYISIGLYATANLPIPVTLKVVGLILIVRSFLATGLASGLYNYFLYANSNRHLSMLTSEIDANELTGFQHTDFTGYYKYMLQQANLAASKEISGSIIIFGISIVIVLIIAMAYKKIKKGLLQYPAIPKAEMSNNTIAV</sequence>
<dbReference type="SUPFAM" id="SSF103473">
    <property type="entry name" value="MFS general substrate transporter"/>
    <property type="match status" value="1"/>
</dbReference>
<dbReference type="RefSeq" id="WP_369331295.1">
    <property type="nucleotide sequence ID" value="NZ_JAULBC010000007.1"/>
</dbReference>
<feature type="transmembrane region" description="Helical" evidence="5">
    <location>
        <begin position="401"/>
        <end position="424"/>
    </location>
</feature>
<dbReference type="InterPro" id="IPR036259">
    <property type="entry name" value="MFS_trans_sf"/>
</dbReference>
<feature type="transmembrane region" description="Helical" evidence="5">
    <location>
        <begin position="367"/>
        <end position="389"/>
    </location>
</feature>
<keyword evidence="3 5" id="KW-1133">Transmembrane helix</keyword>
<evidence type="ECO:0000256" key="4">
    <source>
        <dbReference type="ARBA" id="ARBA00023136"/>
    </source>
</evidence>
<evidence type="ECO:0000313" key="6">
    <source>
        <dbReference type="EMBL" id="MEX6689888.1"/>
    </source>
</evidence>
<proteinExistence type="predicted"/>
<feature type="transmembrane region" description="Helical" evidence="5">
    <location>
        <begin position="144"/>
        <end position="165"/>
    </location>
</feature>
<comment type="subcellular location">
    <subcellularLocation>
        <location evidence="1">Membrane</location>
        <topology evidence="1">Multi-pass membrane protein</topology>
    </subcellularLocation>
</comment>
<keyword evidence="4 5" id="KW-0472">Membrane</keyword>
<feature type="transmembrane region" description="Helical" evidence="5">
    <location>
        <begin position="236"/>
        <end position="253"/>
    </location>
</feature>
<evidence type="ECO:0000256" key="3">
    <source>
        <dbReference type="ARBA" id="ARBA00022989"/>
    </source>
</evidence>
<feature type="transmembrane region" description="Helical" evidence="5">
    <location>
        <begin position="274"/>
        <end position="292"/>
    </location>
</feature>
<dbReference type="PANTHER" id="PTHR23501:SF5">
    <property type="entry name" value="TRANSPORT PROTEIN"/>
    <property type="match status" value="1"/>
</dbReference>
<dbReference type="Pfam" id="PF07690">
    <property type="entry name" value="MFS_1"/>
    <property type="match status" value="1"/>
</dbReference>
<keyword evidence="7" id="KW-1185">Reference proteome</keyword>
<evidence type="ECO:0000256" key="1">
    <source>
        <dbReference type="ARBA" id="ARBA00004141"/>
    </source>
</evidence>
<feature type="transmembrane region" description="Helical" evidence="5">
    <location>
        <begin position="203"/>
        <end position="224"/>
    </location>
</feature>
<evidence type="ECO:0000256" key="2">
    <source>
        <dbReference type="ARBA" id="ARBA00022692"/>
    </source>
</evidence>
<dbReference type="EMBL" id="JAULBC010000007">
    <property type="protein sequence ID" value="MEX6689888.1"/>
    <property type="molecule type" value="Genomic_DNA"/>
</dbReference>
<feature type="transmembrane region" description="Helical" evidence="5">
    <location>
        <begin position="57"/>
        <end position="75"/>
    </location>
</feature>
<feature type="transmembrane region" description="Helical" evidence="5">
    <location>
        <begin position="472"/>
        <end position="493"/>
    </location>
</feature>
<dbReference type="Proteomes" id="UP001560573">
    <property type="component" value="Unassembled WGS sequence"/>
</dbReference>
<keyword evidence="2 5" id="KW-0812">Transmembrane</keyword>